<evidence type="ECO:0000256" key="1">
    <source>
        <dbReference type="ARBA" id="ARBA00022801"/>
    </source>
</evidence>
<evidence type="ECO:0000313" key="3">
    <source>
        <dbReference type="EMBL" id="CAA9447274.1"/>
    </source>
</evidence>
<dbReference type="PANTHER" id="PTHR43156:SF2">
    <property type="entry name" value="STAGE II SPORULATION PROTEIN E"/>
    <property type="match status" value="1"/>
</dbReference>
<dbReference type="InterPro" id="IPR036457">
    <property type="entry name" value="PPM-type-like_dom_sf"/>
</dbReference>
<dbReference type="EMBL" id="CADCUS010000613">
    <property type="protein sequence ID" value="CAA9447274.1"/>
    <property type="molecule type" value="Genomic_DNA"/>
</dbReference>
<name>A0A6J4QKR6_9PSEU</name>
<feature type="domain" description="PPM-type phosphatase" evidence="2">
    <location>
        <begin position="157"/>
        <end position="406"/>
    </location>
</feature>
<sequence>MGHHKALVVGGRSPATDHLRSALAEGGIPVSVIAPHAADRDLVEAARDAGIVLVSARVSDAELRALGEQVTVSVGRAAPIVVYADDDHDALDRHVRAGADYVLPPFRPDILRRRLAGHNADSVEAVADAAHLAQYERELEIGREIQGGFLPDRLPTPDGWQIEVRFRPARQVSGDFYDAFELVGGRRIGFVVADVCDKGVGAALFMALIRSLLRNTAGHAGSLSVVGLDVDWEEAADPTKGPRPSATSAGIGPLLNAVTWTDRYMVENHLRQGYFATLFFGLLDPLSGTVVYVNCGHNPPLVRRRGGAVVRLEPTGPALGMLPGARFRLGWVQLDPGDLLFAYTDGVPEAKDEAGCFFTDQGMRDVLAEPGAADARSLLNLLDVALDAHAGRSERFDDITMMALHRAEEPLVARVVPR</sequence>
<dbReference type="Gene3D" id="3.60.40.10">
    <property type="entry name" value="PPM-type phosphatase domain"/>
    <property type="match status" value="1"/>
</dbReference>
<reference evidence="3" key="1">
    <citation type="submission" date="2020-02" db="EMBL/GenBank/DDBJ databases">
        <authorList>
            <person name="Meier V. D."/>
        </authorList>
    </citation>
    <scope>NUCLEOTIDE SEQUENCE</scope>
    <source>
        <strain evidence="3">AVDCRST_MAG66</strain>
    </source>
</reference>
<dbReference type="Pfam" id="PF07228">
    <property type="entry name" value="SpoIIE"/>
    <property type="match status" value="1"/>
</dbReference>
<organism evidence="3">
    <name type="scientific">uncultured Pseudonocardia sp</name>
    <dbReference type="NCBI Taxonomy" id="211455"/>
    <lineage>
        <taxon>Bacteria</taxon>
        <taxon>Bacillati</taxon>
        <taxon>Actinomycetota</taxon>
        <taxon>Actinomycetes</taxon>
        <taxon>Pseudonocardiales</taxon>
        <taxon>Pseudonocardiaceae</taxon>
        <taxon>Pseudonocardia</taxon>
        <taxon>environmental samples</taxon>
    </lineage>
</organism>
<dbReference type="SMART" id="SM00331">
    <property type="entry name" value="PP2C_SIG"/>
    <property type="match status" value="1"/>
</dbReference>
<dbReference type="GO" id="GO:0016791">
    <property type="term" value="F:phosphatase activity"/>
    <property type="evidence" value="ECO:0007669"/>
    <property type="project" value="TreeGrafter"/>
</dbReference>
<keyword evidence="1" id="KW-0378">Hydrolase</keyword>
<dbReference type="SUPFAM" id="SSF81606">
    <property type="entry name" value="PP2C-like"/>
    <property type="match status" value="1"/>
</dbReference>
<proteinExistence type="predicted"/>
<dbReference type="InterPro" id="IPR001932">
    <property type="entry name" value="PPM-type_phosphatase-like_dom"/>
</dbReference>
<dbReference type="PANTHER" id="PTHR43156">
    <property type="entry name" value="STAGE II SPORULATION PROTEIN E-RELATED"/>
    <property type="match status" value="1"/>
</dbReference>
<protein>
    <submittedName>
        <fullName evidence="3">Serine phosphatase RsbU, regulator of sigma subunit</fullName>
    </submittedName>
</protein>
<gene>
    <name evidence="3" type="ORF">AVDCRST_MAG66-4559</name>
</gene>
<accession>A0A6J4QKR6</accession>
<dbReference type="InterPro" id="IPR052016">
    <property type="entry name" value="Bact_Sigma-Reg"/>
</dbReference>
<evidence type="ECO:0000259" key="2">
    <source>
        <dbReference type="SMART" id="SM00331"/>
    </source>
</evidence>
<dbReference type="AlphaFoldDB" id="A0A6J4QKR6"/>